<evidence type="ECO:0000313" key="3">
    <source>
        <dbReference type="Proteomes" id="UP001488838"/>
    </source>
</evidence>
<dbReference type="AlphaFoldDB" id="A0AAW0IQP2"/>
<dbReference type="Proteomes" id="UP001488838">
    <property type="component" value="Unassembled WGS sequence"/>
</dbReference>
<feature type="region of interest" description="Disordered" evidence="1">
    <location>
        <begin position="41"/>
        <end position="65"/>
    </location>
</feature>
<organism evidence="2 3">
    <name type="scientific">Myodes glareolus</name>
    <name type="common">Bank vole</name>
    <name type="synonym">Clethrionomys glareolus</name>
    <dbReference type="NCBI Taxonomy" id="447135"/>
    <lineage>
        <taxon>Eukaryota</taxon>
        <taxon>Metazoa</taxon>
        <taxon>Chordata</taxon>
        <taxon>Craniata</taxon>
        <taxon>Vertebrata</taxon>
        <taxon>Euteleostomi</taxon>
        <taxon>Mammalia</taxon>
        <taxon>Eutheria</taxon>
        <taxon>Euarchontoglires</taxon>
        <taxon>Glires</taxon>
        <taxon>Rodentia</taxon>
        <taxon>Myomorpha</taxon>
        <taxon>Muroidea</taxon>
        <taxon>Cricetidae</taxon>
        <taxon>Arvicolinae</taxon>
        <taxon>Myodes</taxon>
    </lineage>
</organism>
<evidence type="ECO:0000256" key="1">
    <source>
        <dbReference type="SAM" id="MobiDB-lite"/>
    </source>
</evidence>
<name>A0AAW0IQP2_MYOGA</name>
<gene>
    <name evidence="2" type="ORF">U0070_000456</name>
</gene>
<comment type="caution">
    <text evidence="2">The sequence shown here is derived from an EMBL/GenBank/DDBJ whole genome shotgun (WGS) entry which is preliminary data.</text>
</comment>
<proteinExistence type="predicted"/>
<reference evidence="2 3" key="1">
    <citation type="journal article" date="2023" name="bioRxiv">
        <title>Conserved and derived expression patterns and positive selection on dental genes reveal complex evolutionary context of ever-growing rodent molars.</title>
        <authorList>
            <person name="Calamari Z.T."/>
            <person name="Song A."/>
            <person name="Cohen E."/>
            <person name="Akter M."/>
            <person name="Roy R.D."/>
            <person name="Hallikas O."/>
            <person name="Christensen M.M."/>
            <person name="Li P."/>
            <person name="Marangoni P."/>
            <person name="Jernvall J."/>
            <person name="Klein O.D."/>
        </authorList>
    </citation>
    <scope>NUCLEOTIDE SEQUENCE [LARGE SCALE GENOMIC DNA]</scope>
    <source>
        <strain evidence="2">V071</strain>
    </source>
</reference>
<accession>A0AAW0IQP2</accession>
<dbReference type="EMBL" id="JBBHLL010000101">
    <property type="protein sequence ID" value="KAK7816603.1"/>
    <property type="molecule type" value="Genomic_DNA"/>
</dbReference>
<protein>
    <submittedName>
        <fullName evidence="2">Uncharacterized protein</fullName>
    </submittedName>
</protein>
<evidence type="ECO:0000313" key="2">
    <source>
        <dbReference type="EMBL" id="KAK7816603.1"/>
    </source>
</evidence>
<sequence>GKMKLNDILGLKTDDFLERQPRNQNYVDFSSYSSYVVAALSGPTKGKNDKKSQKGTGAGGDKEED</sequence>
<keyword evidence="3" id="KW-1185">Reference proteome</keyword>
<feature type="non-terminal residue" evidence="2">
    <location>
        <position position="1"/>
    </location>
</feature>